<feature type="active site" evidence="19">
    <location>
        <position position="160"/>
    </location>
</feature>
<dbReference type="Gene3D" id="3.30.43.10">
    <property type="entry name" value="Uridine Diphospho-n-acetylenolpyruvylglucosamine Reductase, domain 2"/>
    <property type="match status" value="1"/>
</dbReference>
<dbReference type="InterPro" id="IPR016169">
    <property type="entry name" value="FAD-bd_PCMH_sub2"/>
</dbReference>
<dbReference type="InterPro" id="IPR016166">
    <property type="entry name" value="FAD-bd_PCMH"/>
</dbReference>
<keyword evidence="22" id="KW-1185">Reference proteome</keyword>
<evidence type="ECO:0000256" key="13">
    <source>
        <dbReference type="ARBA" id="ARBA00022984"/>
    </source>
</evidence>
<dbReference type="Gene3D" id="3.90.78.10">
    <property type="entry name" value="UDP-N-acetylenolpyruvoylglucosamine reductase, C-terminal domain"/>
    <property type="match status" value="1"/>
</dbReference>
<evidence type="ECO:0000313" key="21">
    <source>
        <dbReference type="EMBL" id="GAA4460327.1"/>
    </source>
</evidence>
<evidence type="ECO:0000256" key="16">
    <source>
        <dbReference type="ARBA" id="ARBA00023316"/>
    </source>
</evidence>
<dbReference type="SUPFAM" id="SSF56194">
    <property type="entry name" value="Uridine diphospho-N-Acetylenolpyruvylglucosamine reductase, MurB, C-terminal domain"/>
    <property type="match status" value="1"/>
</dbReference>
<dbReference type="InterPro" id="IPR006094">
    <property type="entry name" value="Oxid_FAD_bind_N"/>
</dbReference>
<reference evidence="22" key="1">
    <citation type="journal article" date="2019" name="Int. J. Syst. Evol. Microbiol.">
        <title>The Global Catalogue of Microorganisms (GCM) 10K type strain sequencing project: providing services to taxonomists for standard genome sequencing and annotation.</title>
        <authorList>
            <consortium name="The Broad Institute Genomics Platform"/>
            <consortium name="The Broad Institute Genome Sequencing Center for Infectious Disease"/>
            <person name="Wu L."/>
            <person name="Ma J."/>
        </authorList>
    </citation>
    <scope>NUCLEOTIDE SEQUENCE [LARGE SCALE GENOMIC DNA]</scope>
    <source>
        <strain evidence="22">JCM 32105</strain>
    </source>
</reference>
<comment type="cofactor">
    <cofactor evidence="1 19">
        <name>FAD</name>
        <dbReference type="ChEBI" id="CHEBI:57692"/>
    </cofactor>
</comment>
<dbReference type="HAMAP" id="MF_00037">
    <property type="entry name" value="MurB"/>
    <property type="match status" value="1"/>
</dbReference>
<evidence type="ECO:0000256" key="3">
    <source>
        <dbReference type="ARBA" id="ARBA00004496"/>
    </source>
</evidence>
<sequence>MLLQQNIHLKPFNTFGIDEVAEYFATISDLDDLQDVADLPYKLQVLGGGSNILLTAPVQGVVAHNALKGHSVLREDAHNVWLQVQAGEVWHDLVLYATGMGWGGIENLALIPGTVGAAPIQNIGAYGAEVREVLEEVTFYHLQDKTFVTYGNADCRFGYRDSVFKHELRGRAFITSVVLRLSKQPVFNTSYGAIEQELAAMDVQTPTVQAIAQAVMNIRSSKLPDPRVTGNAGSFFKNPTVPRAQYEALLPAYPSMPHFVVSDSMVKIPAAWLIEQCGWKGHRRGDAGVHTRQALVLVNYGGAKGREVWELSGEIVASVAGKFGIELEREVQVW</sequence>
<proteinExistence type="inferred from homology"/>
<evidence type="ECO:0000313" key="22">
    <source>
        <dbReference type="Proteomes" id="UP001500067"/>
    </source>
</evidence>
<evidence type="ECO:0000256" key="5">
    <source>
        <dbReference type="ARBA" id="ARBA00012518"/>
    </source>
</evidence>
<feature type="active site" description="Proton donor" evidence="19">
    <location>
        <position position="234"/>
    </location>
</feature>
<dbReference type="PROSITE" id="PS51387">
    <property type="entry name" value="FAD_PCMH"/>
    <property type="match status" value="1"/>
</dbReference>
<keyword evidence="8 19" id="KW-0132">Cell division</keyword>
<dbReference type="Pfam" id="PF01565">
    <property type="entry name" value="FAD_binding_4"/>
    <property type="match status" value="1"/>
</dbReference>
<dbReference type="PANTHER" id="PTHR21071:SF4">
    <property type="entry name" value="UDP-N-ACETYLENOLPYRUVOYLGLUCOSAMINE REDUCTASE"/>
    <property type="match status" value="1"/>
</dbReference>
<dbReference type="NCBIfam" id="TIGR00179">
    <property type="entry name" value="murB"/>
    <property type="match status" value="1"/>
</dbReference>
<evidence type="ECO:0000256" key="11">
    <source>
        <dbReference type="ARBA" id="ARBA00022857"/>
    </source>
</evidence>
<comment type="function">
    <text evidence="2 19">Cell wall formation.</text>
</comment>
<comment type="similarity">
    <text evidence="19">Belongs to the MurB family.</text>
</comment>
<evidence type="ECO:0000256" key="18">
    <source>
        <dbReference type="ARBA" id="ARBA00048914"/>
    </source>
</evidence>
<evidence type="ECO:0000256" key="2">
    <source>
        <dbReference type="ARBA" id="ARBA00003921"/>
    </source>
</evidence>
<dbReference type="InterPro" id="IPR036635">
    <property type="entry name" value="MurB_C_sf"/>
</dbReference>
<keyword evidence="11 19" id="KW-0521">NADP</keyword>
<evidence type="ECO:0000256" key="12">
    <source>
        <dbReference type="ARBA" id="ARBA00022960"/>
    </source>
</evidence>
<dbReference type="NCBIfam" id="NF000755">
    <property type="entry name" value="PRK00046.1"/>
    <property type="match status" value="1"/>
</dbReference>
<keyword evidence="12 19" id="KW-0133">Cell shape</keyword>
<comment type="caution">
    <text evidence="21">The sequence shown here is derived from an EMBL/GenBank/DDBJ whole genome shotgun (WGS) entry which is preliminary data.</text>
</comment>
<keyword evidence="14 19" id="KW-0560">Oxidoreductase</keyword>
<keyword evidence="9 19" id="KW-0285">Flavoprotein</keyword>
<evidence type="ECO:0000256" key="6">
    <source>
        <dbReference type="ARBA" id="ARBA00015188"/>
    </source>
</evidence>
<evidence type="ECO:0000256" key="7">
    <source>
        <dbReference type="ARBA" id="ARBA00022490"/>
    </source>
</evidence>
<keyword evidence="10 19" id="KW-0274">FAD</keyword>
<evidence type="ECO:0000256" key="1">
    <source>
        <dbReference type="ARBA" id="ARBA00001974"/>
    </source>
</evidence>
<dbReference type="EMBL" id="BAABFA010000004">
    <property type="protein sequence ID" value="GAA4460327.1"/>
    <property type="molecule type" value="Genomic_DNA"/>
</dbReference>
<name>A0ABP8N2T2_9BACT</name>
<evidence type="ECO:0000256" key="4">
    <source>
        <dbReference type="ARBA" id="ARBA00004752"/>
    </source>
</evidence>
<comment type="subcellular location">
    <subcellularLocation>
        <location evidence="3 19">Cytoplasm</location>
    </subcellularLocation>
</comment>
<keyword evidence="16 19" id="KW-0961">Cell wall biogenesis/degradation</keyword>
<evidence type="ECO:0000256" key="9">
    <source>
        <dbReference type="ARBA" id="ARBA00022630"/>
    </source>
</evidence>
<evidence type="ECO:0000256" key="10">
    <source>
        <dbReference type="ARBA" id="ARBA00022827"/>
    </source>
</evidence>
<evidence type="ECO:0000256" key="14">
    <source>
        <dbReference type="ARBA" id="ARBA00023002"/>
    </source>
</evidence>
<dbReference type="Gene3D" id="3.30.465.10">
    <property type="match status" value="1"/>
</dbReference>
<dbReference type="EC" id="1.3.1.98" evidence="5 19"/>
<keyword evidence="13 19" id="KW-0573">Peptidoglycan synthesis</keyword>
<evidence type="ECO:0000256" key="17">
    <source>
        <dbReference type="ARBA" id="ARBA00031026"/>
    </source>
</evidence>
<dbReference type="Proteomes" id="UP001500067">
    <property type="component" value="Unassembled WGS sequence"/>
</dbReference>
<keyword evidence="7 19" id="KW-0963">Cytoplasm</keyword>
<organism evidence="21 22">
    <name type="scientific">Nemorincola caseinilytica</name>
    <dbReference type="NCBI Taxonomy" id="2054315"/>
    <lineage>
        <taxon>Bacteria</taxon>
        <taxon>Pseudomonadati</taxon>
        <taxon>Bacteroidota</taxon>
        <taxon>Chitinophagia</taxon>
        <taxon>Chitinophagales</taxon>
        <taxon>Chitinophagaceae</taxon>
        <taxon>Nemorincola</taxon>
    </lineage>
</organism>
<dbReference type="Pfam" id="PF02873">
    <property type="entry name" value="MurB_C"/>
    <property type="match status" value="1"/>
</dbReference>
<gene>
    <name evidence="19 21" type="primary">murB</name>
    <name evidence="21" type="ORF">GCM10023093_02770</name>
</gene>
<dbReference type="InterPro" id="IPR036318">
    <property type="entry name" value="FAD-bd_PCMH-like_sf"/>
</dbReference>
<evidence type="ECO:0000256" key="19">
    <source>
        <dbReference type="HAMAP-Rule" id="MF_00037"/>
    </source>
</evidence>
<dbReference type="SUPFAM" id="SSF56176">
    <property type="entry name" value="FAD-binding/transporter-associated domain-like"/>
    <property type="match status" value="1"/>
</dbReference>
<protein>
    <recommendedName>
        <fullName evidence="6 19">UDP-N-acetylenolpyruvoylglucosamine reductase</fullName>
        <ecNumber evidence="5 19">1.3.1.98</ecNumber>
    </recommendedName>
    <alternativeName>
        <fullName evidence="17 19">UDP-N-acetylmuramate dehydrogenase</fullName>
    </alternativeName>
</protein>
<dbReference type="PANTHER" id="PTHR21071">
    <property type="entry name" value="UDP-N-ACETYLENOLPYRUVOYLGLUCOSAMINE REDUCTASE"/>
    <property type="match status" value="1"/>
</dbReference>
<evidence type="ECO:0000256" key="15">
    <source>
        <dbReference type="ARBA" id="ARBA00023306"/>
    </source>
</evidence>
<dbReference type="InterPro" id="IPR003170">
    <property type="entry name" value="MurB"/>
</dbReference>
<evidence type="ECO:0000256" key="8">
    <source>
        <dbReference type="ARBA" id="ARBA00022618"/>
    </source>
</evidence>
<comment type="catalytic activity">
    <reaction evidence="18 19">
        <text>UDP-N-acetyl-alpha-D-muramate + NADP(+) = UDP-N-acetyl-3-O-(1-carboxyvinyl)-alpha-D-glucosamine + NADPH + H(+)</text>
        <dbReference type="Rhea" id="RHEA:12248"/>
        <dbReference type="ChEBI" id="CHEBI:15378"/>
        <dbReference type="ChEBI" id="CHEBI:57783"/>
        <dbReference type="ChEBI" id="CHEBI:58349"/>
        <dbReference type="ChEBI" id="CHEBI:68483"/>
        <dbReference type="ChEBI" id="CHEBI:70757"/>
        <dbReference type="EC" id="1.3.1.98"/>
    </reaction>
</comment>
<dbReference type="InterPro" id="IPR016167">
    <property type="entry name" value="FAD-bd_PCMH_sub1"/>
</dbReference>
<feature type="domain" description="FAD-binding PCMH-type" evidence="20">
    <location>
        <begin position="16"/>
        <end position="184"/>
    </location>
</feature>
<evidence type="ECO:0000259" key="20">
    <source>
        <dbReference type="PROSITE" id="PS51387"/>
    </source>
</evidence>
<feature type="active site" evidence="19">
    <location>
        <position position="330"/>
    </location>
</feature>
<accession>A0ABP8N2T2</accession>
<keyword evidence="15 19" id="KW-0131">Cell cycle</keyword>
<comment type="pathway">
    <text evidence="4 19">Cell wall biogenesis; peptidoglycan biosynthesis.</text>
</comment>
<dbReference type="InterPro" id="IPR011601">
    <property type="entry name" value="MurB_C"/>
</dbReference>